<accession>A0ABR4CZA4</accession>
<dbReference type="SUPFAM" id="SSF57701">
    <property type="entry name" value="Zn2/Cys6 DNA-binding domain"/>
    <property type="match status" value="1"/>
</dbReference>
<evidence type="ECO:0000313" key="6">
    <source>
        <dbReference type="Proteomes" id="UP001595075"/>
    </source>
</evidence>
<reference evidence="5 6" key="1">
    <citation type="journal article" date="2024" name="Commun. Biol.">
        <title>Comparative genomic analysis of thermophilic fungi reveals convergent evolutionary adaptations and gene losses.</title>
        <authorList>
            <person name="Steindorff A.S."/>
            <person name="Aguilar-Pontes M.V."/>
            <person name="Robinson A.J."/>
            <person name="Andreopoulos B."/>
            <person name="LaButti K."/>
            <person name="Kuo A."/>
            <person name="Mondo S."/>
            <person name="Riley R."/>
            <person name="Otillar R."/>
            <person name="Haridas S."/>
            <person name="Lipzen A."/>
            <person name="Grimwood J."/>
            <person name="Schmutz J."/>
            <person name="Clum A."/>
            <person name="Reid I.D."/>
            <person name="Moisan M.C."/>
            <person name="Butler G."/>
            <person name="Nguyen T.T.M."/>
            <person name="Dewar K."/>
            <person name="Conant G."/>
            <person name="Drula E."/>
            <person name="Henrissat B."/>
            <person name="Hansel C."/>
            <person name="Singer S."/>
            <person name="Hutchinson M.I."/>
            <person name="de Vries R.P."/>
            <person name="Natvig D.O."/>
            <person name="Powell A.J."/>
            <person name="Tsang A."/>
            <person name="Grigoriev I.V."/>
        </authorList>
    </citation>
    <scope>NUCLEOTIDE SEQUENCE [LARGE SCALE GENOMIC DNA]</scope>
    <source>
        <strain evidence="5 6">CBS 494.80</strain>
    </source>
</reference>
<protein>
    <recommendedName>
        <fullName evidence="4">Zn(2)-C6 fungal-type domain-containing protein</fullName>
    </recommendedName>
</protein>
<keyword evidence="6" id="KW-1185">Reference proteome</keyword>
<sequence>MDTINNSVHLSQHPTTSPASASRKRATKARRTTRACDFCNRRSIRCKPSKDNISWCQNCVDFDIPCTYDRPAKRRGKKVPSTGLVTSPRQSDEHSTLLSPLSHEVTRLHHITADSSHHECPIATQRMGPDELVGFSLARESRDMVLTNRDKIANLVNVYFEVVYPIFPLFHKSTLLRKIEAKEYLHDQGLFAAVMSICALASARARDGALLPGRYNPAYFTSPAAETFCAAAKDVMPLDLASSRGIDYMRSCALLALFGVQLGKVEIMHQYLGVYHSLVALDGLHDEKNWPDDVGRIETEERRRLFWSMYTLEVYYSIVWGGVIRCRESQSRVSFPSEVDDEFLLEESMESRKSSMQTPLDNVRNALCWIHGWNFTTEMYRILEHAMDGLHKRREQTVGPFSPSDLFPRDSPPQSVVLEKVMVMYEDLPARFKESRNAVGETSEDIFGFQAANIIATIQLVRMVLFTAEESTVGQKCAIANELLDGFSRVPISFLRAISSPLLYHLAGIGSILGSVMVESPLSEADYRQVRSSLLGIADLLTRLENTISQNVGANSRLRHLIARIDKFMISQRRQEALRFPPPVRNYHSPDSHLPHQDIPMKLSHVVNQVDAGAIPAGTAQWSTSQNTGSFEMVPIDDTYGSFPDLGATDDQFQFQIPPELLEDWPWPFDMTQGFGGFGSELYKM</sequence>
<proteinExistence type="predicted"/>
<comment type="caution">
    <text evidence="5">The sequence shown here is derived from an EMBL/GenBank/DDBJ whole genome shotgun (WGS) entry which is preliminary data.</text>
</comment>
<evidence type="ECO:0000256" key="3">
    <source>
        <dbReference type="SAM" id="MobiDB-lite"/>
    </source>
</evidence>
<feature type="domain" description="Zn(2)-C6 fungal-type" evidence="4">
    <location>
        <begin position="35"/>
        <end position="68"/>
    </location>
</feature>
<dbReference type="CDD" id="cd12148">
    <property type="entry name" value="fungal_TF_MHR"/>
    <property type="match status" value="1"/>
</dbReference>
<evidence type="ECO:0000259" key="4">
    <source>
        <dbReference type="PROSITE" id="PS50048"/>
    </source>
</evidence>
<gene>
    <name evidence="5" type="ORF">VTL71DRAFT_142</name>
</gene>
<dbReference type="PANTHER" id="PTHR46910">
    <property type="entry name" value="TRANSCRIPTION FACTOR PDR1"/>
    <property type="match status" value="1"/>
</dbReference>
<dbReference type="InterPro" id="IPR050987">
    <property type="entry name" value="AtrR-like"/>
</dbReference>
<dbReference type="Proteomes" id="UP001595075">
    <property type="component" value="Unassembled WGS sequence"/>
</dbReference>
<dbReference type="Gene3D" id="4.10.240.10">
    <property type="entry name" value="Zn(2)-C6 fungal-type DNA-binding domain"/>
    <property type="match status" value="1"/>
</dbReference>
<dbReference type="SMART" id="SM00066">
    <property type="entry name" value="GAL4"/>
    <property type="match status" value="1"/>
</dbReference>
<dbReference type="Pfam" id="PF04082">
    <property type="entry name" value="Fungal_trans"/>
    <property type="match status" value="1"/>
</dbReference>
<feature type="region of interest" description="Disordered" evidence="3">
    <location>
        <begin position="1"/>
        <end position="28"/>
    </location>
</feature>
<feature type="region of interest" description="Disordered" evidence="3">
    <location>
        <begin position="73"/>
        <end position="97"/>
    </location>
</feature>
<name>A0ABR4CZA4_9HELO</name>
<dbReference type="InterPro" id="IPR036864">
    <property type="entry name" value="Zn2-C6_fun-type_DNA-bd_sf"/>
</dbReference>
<feature type="compositionally biased region" description="Polar residues" evidence="3">
    <location>
        <begin position="1"/>
        <end position="14"/>
    </location>
</feature>
<dbReference type="PROSITE" id="PS50048">
    <property type="entry name" value="ZN2_CY6_FUNGAL_2"/>
    <property type="match status" value="1"/>
</dbReference>
<evidence type="ECO:0000313" key="5">
    <source>
        <dbReference type="EMBL" id="KAL2075200.1"/>
    </source>
</evidence>
<keyword evidence="2" id="KW-0539">Nucleus</keyword>
<dbReference type="PANTHER" id="PTHR46910:SF18">
    <property type="entry name" value="ZN(II)2CYS6 TRANSCRIPTION FACTOR (EUROFUNG)"/>
    <property type="match status" value="1"/>
</dbReference>
<dbReference type="CDD" id="cd00067">
    <property type="entry name" value="GAL4"/>
    <property type="match status" value="1"/>
</dbReference>
<keyword evidence="1" id="KW-0479">Metal-binding</keyword>
<dbReference type="InterPro" id="IPR007219">
    <property type="entry name" value="XnlR_reg_dom"/>
</dbReference>
<dbReference type="EMBL" id="JAZHXI010000001">
    <property type="protein sequence ID" value="KAL2075200.1"/>
    <property type="molecule type" value="Genomic_DNA"/>
</dbReference>
<evidence type="ECO:0000256" key="2">
    <source>
        <dbReference type="ARBA" id="ARBA00023242"/>
    </source>
</evidence>
<organism evidence="5 6">
    <name type="scientific">Oculimacula yallundae</name>
    <dbReference type="NCBI Taxonomy" id="86028"/>
    <lineage>
        <taxon>Eukaryota</taxon>
        <taxon>Fungi</taxon>
        <taxon>Dikarya</taxon>
        <taxon>Ascomycota</taxon>
        <taxon>Pezizomycotina</taxon>
        <taxon>Leotiomycetes</taxon>
        <taxon>Helotiales</taxon>
        <taxon>Ploettnerulaceae</taxon>
        <taxon>Oculimacula</taxon>
    </lineage>
</organism>
<dbReference type="InterPro" id="IPR001138">
    <property type="entry name" value="Zn2Cys6_DnaBD"/>
</dbReference>
<evidence type="ECO:0000256" key="1">
    <source>
        <dbReference type="ARBA" id="ARBA00022723"/>
    </source>
</evidence>